<proteinExistence type="predicted"/>
<dbReference type="EMBL" id="CP019236">
    <property type="protein sequence ID" value="APW40356.1"/>
    <property type="molecule type" value="Genomic_DNA"/>
</dbReference>
<dbReference type="STRING" id="1842727.RD110_26745"/>
<dbReference type="KEGG" id="rhy:RD110_26745"/>
<evidence type="ECO:0000313" key="2">
    <source>
        <dbReference type="EMBL" id="APW40356.1"/>
    </source>
</evidence>
<name>A0A1P8K2X8_9BURK</name>
<feature type="region of interest" description="Disordered" evidence="1">
    <location>
        <begin position="204"/>
        <end position="250"/>
    </location>
</feature>
<feature type="region of interest" description="Disordered" evidence="1">
    <location>
        <begin position="155"/>
        <end position="179"/>
    </location>
</feature>
<feature type="region of interest" description="Disordered" evidence="1">
    <location>
        <begin position="14"/>
        <end position="43"/>
    </location>
</feature>
<protein>
    <submittedName>
        <fullName evidence="2">Uncharacterized protein</fullName>
    </submittedName>
</protein>
<sequence>MSLLSWFSRKSMPRRKDAGATSGFSTPVAERSVKGGSGGANQDQAKILKNERMERREWLYSVVREAMLHAGVLTASFKFKVLALDERGRQFLVMVDLAPQLGGDTGRLSKIESQIIQTAKARYDLVITAVYWRTNDHVAMGLPKTTPTPAVFAAKPKPAPASTPAPLAEPALGTPAKSTGRFEPIQADEVEAFKRALAAAGQGVAMPGGAVVRSGPRSKPPSDSGFDDTEMQHPDHRPDALSATQYGDLR</sequence>
<organism evidence="2 3">
    <name type="scientific">Rhodoferax koreensis</name>
    <dbReference type="NCBI Taxonomy" id="1842727"/>
    <lineage>
        <taxon>Bacteria</taxon>
        <taxon>Pseudomonadati</taxon>
        <taxon>Pseudomonadota</taxon>
        <taxon>Betaproteobacteria</taxon>
        <taxon>Burkholderiales</taxon>
        <taxon>Comamonadaceae</taxon>
        <taxon>Rhodoferax</taxon>
    </lineage>
</organism>
<dbReference type="Proteomes" id="UP000186609">
    <property type="component" value="Chromosome"/>
</dbReference>
<dbReference type="OrthoDB" id="8903872at2"/>
<keyword evidence="3" id="KW-1185">Reference proteome</keyword>
<gene>
    <name evidence="2" type="ORF">RD110_26745</name>
</gene>
<evidence type="ECO:0000313" key="3">
    <source>
        <dbReference type="Proteomes" id="UP000186609"/>
    </source>
</evidence>
<feature type="compositionally biased region" description="Basic and acidic residues" evidence="1">
    <location>
        <begin position="230"/>
        <end position="239"/>
    </location>
</feature>
<accession>A0A1P8K2X8</accession>
<evidence type="ECO:0000256" key="1">
    <source>
        <dbReference type="SAM" id="MobiDB-lite"/>
    </source>
</evidence>
<reference evidence="2 3" key="1">
    <citation type="submission" date="2017-01" db="EMBL/GenBank/DDBJ databases">
        <authorList>
            <person name="Mah S.A."/>
            <person name="Swanson W.J."/>
            <person name="Moy G.W."/>
            <person name="Vacquier V.D."/>
        </authorList>
    </citation>
    <scope>NUCLEOTIDE SEQUENCE [LARGE SCALE GENOMIC DNA]</scope>
    <source>
        <strain evidence="2 3">DCY110</strain>
    </source>
</reference>
<dbReference type="AlphaFoldDB" id="A0A1P8K2X8"/>